<protein>
    <submittedName>
        <fullName evidence="3">Putative secreted protein</fullName>
    </submittedName>
</protein>
<organism evidence="3 4">
    <name type="scientific">Corynebacterium minutissimum</name>
    <dbReference type="NCBI Taxonomy" id="38301"/>
    <lineage>
        <taxon>Bacteria</taxon>
        <taxon>Bacillati</taxon>
        <taxon>Actinomycetota</taxon>
        <taxon>Actinomycetes</taxon>
        <taxon>Mycobacteriales</taxon>
        <taxon>Corynebacteriaceae</taxon>
        <taxon>Corynebacterium</taxon>
    </lineage>
</organism>
<dbReference type="AlphaFoldDB" id="A0A376CSX1"/>
<dbReference type="Proteomes" id="UP000254287">
    <property type="component" value="Unassembled WGS sequence"/>
</dbReference>
<keyword evidence="2" id="KW-0472">Membrane</keyword>
<accession>A0A376CSX1</accession>
<feature type="region of interest" description="Disordered" evidence="1">
    <location>
        <begin position="480"/>
        <end position="509"/>
    </location>
</feature>
<sequence length="509" mass="55283">MLKNWRITVTDSRDIKPFAASCGPKVTSVDAIVGAAMVGGLLLGGIGAGASLAAFDAPERSDYVMQPAQREVQADIMDPDDVLTQEEEERMLRDVSRIAAPDVVQGLHYVVFAKNKENVNDSVEEYLRDNHPELIGKDKFADGQVFVGVGLDPRQAFVFAGEDVAGQMKLRKGDGHLERSIEAIKPGVRDDNIPAGLFAGAAAAIDVDRAADAQYESAKDGRIGAAIGLGVAGLGVGGAGAGIAAGARRSRQKKTQQAREDWDYVSQTYTDVAQRLESIDIRANSLQSGLVDERLREDWEGLRDDFLALDRTVGSFMSMPADAPDEQFRERAEELAHARLLCERVDTAETNIEKLHRIENADADARRYELYELGKDLAQASYVASDIDSQAERHAKELEDAAMALSNEPNHPQFMERYLDILDRSALLSEHLQSQLQKRNEADERPERTHIYDSTFFAGAGYNGYVPFYTVSTWDSDAISARDSSSGSSGGVNSGFSSGFSGSGGSSSF</sequence>
<keyword evidence="2" id="KW-0812">Transmembrane</keyword>
<proteinExistence type="predicted"/>
<feature type="transmembrane region" description="Helical" evidence="2">
    <location>
        <begin position="223"/>
        <end position="247"/>
    </location>
</feature>
<evidence type="ECO:0000313" key="3">
    <source>
        <dbReference type="EMBL" id="STC73946.1"/>
    </source>
</evidence>
<keyword evidence="2" id="KW-1133">Transmembrane helix</keyword>
<gene>
    <name evidence="3" type="ORF">NCTC10289_00217</name>
</gene>
<dbReference type="EMBL" id="UFXP01000001">
    <property type="protein sequence ID" value="STC73946.1"/>
    <property type="molecule type" value="Genomic_DNA"/>
</dbReference>
<evidence type="ECO:0000313" key="4">
    <source>
        <dbReference type="Proteomes" id="UP000254287"/>
    </source>
</evidence>
<reference evidence="3 4" key="1">
    <citation type="submission" date="2018-06" db="EMBL/GenBank/DDBJ databases">
        <authorList>
            <consortium name="Pathogen Informatics"/>
            <person name="Doyle S."/>
        </authorList>
    </citation>
    <scope>NUCLEOTIDE SEQUENCE [LARGE SCALE GENOMIC DNA]</scope>
    <source>
        <strain evidence="3 4">NCTC10289</strain>
    </source>
</reference>
<evidence type="ECO:0000256" key="2">
    <source>
        <dbReference type="SAM" id="Phobius"/>
    </source>
</evidence>
<evidence type="ECO:0000256" key="1">
    <source>
        <dbReference type="SAM" id="MobiDB-lite"/>
    </source>
</evidence>
<name>A0A376CSX1_9CORY</name>